<feature type="transmembrane region" description="Helical" evidence="5">
    <location>
        <begin position="192"/>
        <end position="213"/>
    </location>
</feature>
<feature type="transmembrane region" description="Helical" evidence="5">
    <location>
        <begin position="144"/>
        <end position="166"/>
    </location>
</feature>
<dbReference type="Proteomes" id="UP000095287">
    <property type="component" value="Unplaced"/>
</dbReference>
<evidence type="ECO:0000256" key="1">
    <source>
        <dbReference type="ARBA" id="ARBA00004370"/>
    </source>
</evidence>
<feature type="transmembrane region" description="Helical" evidence="5">
    <location>
        <begin position="27"/>
        <end position="46"/>
    </location>
</feature>
<reference evidence="8" key="1">
    <citation type="submission" date="2016-11" db="UniProtKB">
        <authorList>
            <consortium name="WormBaseParasite"/>
        </authorList>
    </citation>
    <scope>IDENTIFICATION</scope>
</reference>
<feature type="transmembrane region" description="Helical" evidence="5">
    <location>
        <begin position="53"/>
        <end position="72"/>
    </location>
</feature>
<organism evidence="7 8">
    <name type="scientific">Steinernema glaseri</name>
    <dbReference type="NCBI Taxonomy" id="37863"/>
    <lineage>
        <taxon>Eukaryota</taxon>
        <taxon>Metazoa</taxon>
        <taxon>Ecdysozoa</taxon>
        <taxon>Nematoda</taxon>
        <taxon>Chromadorea</taxon>
        <taxon>Rhabditida</taxon>
        <taxon>Tylenchina</taxon>
        <taxon>Panagrolaimomorpha</taxon>
        <taxon>Strongyloidoidea</taxon>
        <taxon>Steinernematidae</taxon>
        <taxon>Steinernema</taxon>
    </lineage>
</organism>
<evidence type="ECO:0000256" key="3">
    <source>
        <dbReference type="ARBA" id="ARBA00022989"/>
    </source>
</evidence>
<name>A0A1I8AA16_9BILA</name>
<feature type="transmembrane region" description="Helical" evidence="5">
    <location>
        <begin position="234"/>
        <end position="260"/>
    </location>
</feature>
<evidence type="ECO:0000256" key="4">
    <source>
        <dbReference type="ARBA" id="ARBA00023136"/>
    </source>
</evidence>
<keyword evidence="4 5" id="KW-0472">Membrane</keyword>
<feature type="transmembrane region" description="Helical" evidence="5">
    <location>
        <begin position="103"/>
        <end position="123"/>
    </location>
</feature>
<evidence type="ECO:0000259" key="6">
    <source>
        <dbReference type="PROSITE" id="PS50262"/>
    </source>
</evidence>
<evidence type="ECO:0000313" key="7">
    <source>
        <dbReference type="Proteomes" id="UP000095287"/>
    </source>
</evidence>
<comment type="subcellular location">
    <subcellularLocation>
        <location evidence="1">Membrane</location>
    </subcellularLocation>
</comment>
<accession>A0A1I8AA16</accession>
<proteinExistence type="predicted"/>
<protein>
    <submittedName>
        <fullName evidence="8">G_PROTEIN_RECEP_F1_2 domain-containing protein</fullName>
    </submittedName>
</protein>
<feature type="transmembrane region" description="Helical" evidence="5">
    <location>
        <begin position="266"/>
        <end position="285"/>
    </location>
</feature>
<dbReference type="WBParaSite" id="L893_g3621.t1">
    <property type="protein sequence ID" value="L893_g3621.t1"/>
    <property type="gene ID" value="L893_g3621"/>
</dbReference>
<dbReference type="SUPFAM" id="SSF81321">
    <property type="entry name" value="Family A G protein-coupled receptor-like"/>
    <property type="match status" value="1"/>
</dbReference>
<evidence type="ECO:0000256" key="5">
    <source>
        <dbReference type="SAM" id="Phobius"/>
    </source>
</evidence>
<dbReference type="Pfam" id="PF10320">
    <property type="entry name" value="7TM_GPCR_Srsx"/>
    <property type="match status" value="1"/>
</dbReference>
<dbReference type="PROSITE" id="PS50262">
    <property type="entry name" value="G_PROTEIN_RECEP_F1_2"/>
    <property type="match status" value="1"/>
</dbReference>
<sequence>MAFFDDFQILLTAVLGQFVSSTLPRCRALGCAISSLTIPVIFVIYFSRHLRSSIELVLVGGLLVADAVLALANAGSGIERMISIGLGTEKETLPISKCYFSPYVFMFAFCYQTIGLMTLAVSLERFAAVFFPLLYLKYTRFQGYFMVIAVFVFGTSTYLAAIPLHIDVQDQVSAFCFATTTLNPAVMKSLRMLRFVTVTLSVVIYVPVLLRVYSILSDKSLSVGSNHQVARLSLTIGLTSLAALFFVLIPDVIIVFDLFGLKQFHVLSYSVNLFKGVFNLAVYSTKHRALRDTLRRMLCCWKQSRHGSWMQ</sequence>
<dbReference type="InterPro" id="IPR017452">
    <property type="entry name" value="GPCR_Rhodpsn_7TM"/>
</dbReference>
<dbReference type="AlphaFoldDB" id="A0A1I8AA16"/>
<dbReference type="GO" id="GO:0016020">
    <property type="term" value="C:membrane"/>
    <property type="evidence" value="ECO:0007669"/>
    <property type="project" value="UniProtKB-SubCell"/>
</dbReference>
<feature type="domain" description="G-protein coupled receptors family 1 profile" evidence="6">
    <location>
        <begin position="36"/>
        <end position="283"/>
    </location>
</feature>
<keyword evidence="2 5" id="KW-0812">Transmembrane</keyword>
<keyword evidence="7" id="KW-1185">Reference proteome</keyword>
<keyword evidence="3 5" id="KW-1133">Transmembrane helix</keyword>
<dbReference type="Gene3D" id="1.20.1070.10">
    <property type="entry name" value="Rhodopsin 7-helix transmembrane proteins"/>
    <property type="match status" value="1"/>
</dbReference>
<evidence type="ECO:0000313" key="8">
    <source>
        <dbReference type="WBParaSite" id="L893_g3621.t1"/>
    </source>
</evidence>
<dbReference type="InterPro" id="IPR019424">
    <property type="entry name" value="7TM_GPCR_Srsx"/>
</dbReference>
<evidence type="ECO:0000256" key="2">
    <source>
        <dbReference type="ARBA" id="ARBA00022692"/>
    </source>
</evidence>